<keyword evidence="1" id="KW-0443">Lipid metabolism</keyword>
<reference evidence="3" key="2">
    <citation type="journal article" date="2023" name="Int. J. Mol. Sci.">
        <title>De Novo Assembly and Annotation of 11 Diverse Shrub Willow (Salix) Genomes Reveals Novel Gene Organization in Sex-Linked Regions.</title>
        <authorList>
            <person name="Hyden B."/>
            <person name="Feng K."/>
            <person name="Yates T.B."/>
            <person name="Jawdy S."/>
            <person name="Cereghino C."/>
            <person name="Smart L.B."/>
            <person name="Muchero W."/>
        </authorList>
    </citation>
    <scope>NUCLEOTIDE SEQUENCE</scope>
    <source>
        <tissue evidence="3">Shoot tip</tissue>
    </source>
</reference>
<keyword evidence="1" id="KW-0444">Lipid biosynthesis</keyword>
<comment type="catalytic activity">
    <reaction evidence="1">
        <text>a long-chain fatty acyl-CoA + 2 NADPH + 2 H(+) = a long-chain primary fatty alcohol + 2 NADP(+) + CoA</text>
        <dbReference type="Rhea" id="RHEA:52716"/>
        <dbReference type="ChEBI" id="CHEBI:15378"/>
        <dbReference type="ChEBI" id="CHEBI:57287"/>
        <dbReference type="ChEBI" id="CHEBI:57783"/>
        <dbReference type="ChEBI" id="CHEBI:58349"/>
        <dbReference type="ChEBI" id="CHEBI:77396"/>
        <dbReference type="ChEBI" id="CHEBI:83139"/>
        <dbReference type="EC" id="1.2.1.84"/>
    </reaction>
</comment>
<evidence type="ECO:0000313" key="3">
    <source>
        <dbReference type="EMBL" id="KAJ6717045.1"/>
    </source>
</evidence>
<dbReference type="SUPFAM" id="SSF51735">
    <property type="entry name" value="NAD(P)-binding Rossmann-fold domains"/>
    <property type="match status" value="1"/>
</dbReference>
<dbReference type="GO" id="GO:0035336">
    <property type="term" value="P:long-chain fatty-acyl-CoA metabolic process"/>
    <property type="evidence" value="ECO:0007669"/>
    <property type="project" value="TreeGrafter"/>
</dbReference>
<keyword evidence="1" id="KW-0521">NADP</keyword>
<evidence type="ECO:0000256" key="1">
    <source>
        <dbReference type="RuleBase" id="RU363097"/>
    </source>
</evidence>
<feature type="domain" description="Thioester reductase (TE)" evidence="2">
    <location>
        <begin position="17"/>
        <end position="154"/>
    </location>
</feature>
<reference evidence="3" key="1">
    <citation type="submission" date="2022-11" db="EMBL/GenBank/DDBJ databases">
        <authorList>
            <person name="Hyden B.L."/>
            <person name="Feng K."/>
            <person name="Yates T."/>
            <person name="Jawdy S."/>
            <person name="Smart L.B."/>
            <person name="Muchero W."/>
        </authorList>
    </citation>
    <scope>NUCLEOTIDE SEQUENCE</scope>
    <source>
        <tissue evidence="3">Shoot tip</tissue>
    </source>
</reference>
<dbReference type="InterPro" id="IPR036291">
    <property type="entry name" value="NAD(P)-bd_dom_sf"/>
</dbReference>
<comment type="caution">
    <text evidence="3">The sequence shown here is derived from an EMBL/GenBank/DDBJ whole genome shotgun (WGS) entry which is preliminary data.</text>
</comment>
<accession>A0A9Q0Z0N0</accession>
<dbReference type="InterPro" id="IPR013120">
    <property type="entry name" value="FAR_NAD-bd"/>
</dbReference>
<protein>
    <recommendedName>
        <fullName evidence="1">Fatty acyl-CoA reductase</fullName>
        <ecNumber evidence="1">1.2.1.84</ecNumber>
    </recommendedName>
</protein>
<dbReference type="EC" id="1.2.1.84" evidence="1"/>
<dbReference type="GO" id="GO:0102965">
    <property type="term" value="F:alcohol-forming long-chain fatty acyl-CoA reductase activity"/>
    <property type="evidence" value="ECO:0007669"/>
    <property type="project" value="UniProtKB-EC"/>
</dbReference>
<dbReference type="PANTHER" id="PTHR11011">
    <property type="entry name" value="MALE STERILITY PROTEIN 2-RELATED"/>
    <property type="match status" value="1"/>
</dbReference>
<keyword evidence="4" id="KW-1185">Reference proteome</keyword>
<dbReference type="GO" id="GO:0010345">
    <property type="term" value="P:suberin biosynthetic process"/>
    <property type="evidence" value="ECO:0007669"/>
    <property type="project" value="TreeGrafter"/>
</dbReference>
<evidence type="ECO:0000313" key="4">
    <source>
        <dbReference type="Proteomes" id="UP001151752"/>
    </source>
</evidence>
<sequence length="190" mass="21572">MELGSILQFLEDKTIFVTGATGYLAKIFVEKILRVQPKVKKFYLLLRAADAKSAAERLRDEVIGKELFRVLREKHGASLQSFISEKVTPVAGDISYEDLGVKDSSLKDEMWREVDVVLNFAATTDFDERYDVALGINTLGALHVLKLCKEMCQRKDACPCIHRLCVRRRCRAYTRATISYGHGQKRGQQN</sequence>
<dbReference type="GO" id="GO:0080019">
    <property type="term" value="F:alcohol-forming very long-chain fatty acyl-CoA reductase activity"/>
    <property type="evidence" value="ECO:0007669"/>
    <property type="project" value="InterPro"/>
</dbReference>
<organism evidence="3 4">
    <name type="scientific">Salix koriyanagi</name>
    <dbReference type="NCBI Taxonomy" id="2511006"/>
    <lineage>
        <taxon>Eukaryota</taxon>
        <taxon>Viridiplantae</taxon>
        <taxon>Streptophyta</taxon>
        <taxon>Embryophyta</taxon>
        <taxon>Tracheophyta</taxon>
        <taxon>Spermatophyta</taxon>
        <taxon>Magnoliopsida</taxon>
        <taxon>eudicotyledons</taxon>
        <taxon>Gunneridae</taxon>
        <taxon>Pentapetalae</taxon>
        <taxon>rosids</taxon>
        <taxon>fabids</taxon>
        <taxon>Malpighiales</taxon>
        <taxon>Salicaceae</taxon>
        <taxon>Saliceae</taxon>
        <taxon>Salix</taxon>
    </lineage>
</organism>
<proteinExistence type="inferred from homology"/>
<comment type="function">
    <text evidence="1">Catalyzes the reduction of fatty acyl-CoA to fatty alcohols.</text>
</comment>
<dbReference type="EMBL" id="JAPFFM010000014">
    <property type="protein sequence ID" value="KAJ6717045.1"/>
    <property type="molecule type" value="Genomic_DNA"/>
</dbReference>
<dbReference type="PANTHER" id="PTHR11011:SF84">
    <property type="entry name" value="ACYL-COA REDUCTASE-LIKE PROTEIN, PUTATIVE-RELATED"/>
    <property type="match status" value="1"/>
</dbReference>
<comment type="similarity">
    <text evidence="1">Belongs to the fatty acyl-CoA reductase family.</text>
</comment>
<dbReference type="Gene3D" id="3.40.50.720">
    <property type="entry name" value="NAD(P)-binding Rossmann-like Domain"/>
    <property type="match status" value="1"/>
</dbReference>
<dbReference type="AlphaFoldDB" id="A0A9Q0Z0N0"/>
<evidence type="ECO:0000259" key="2">
    <source>
        <dbReference type="Pfam" id="PF07993"/>
    </source>
</evidence>
<dbReference type="Pfam" id="PF07993">
    <property type="entry name" value="NAD_binding_4"/>
    <property type="match status" value="1"/>
</dbReference>
<dbReference type="InterPro" id="IPR026055">
    <property type="entry name" value="FAR"/>
</dbReference>
<name>A0A9Q0Z0N0_9ROSI</name>
<keyword evidence="1" id="KW-0560">Oxidoreductase</keyword>
<gene>
    <name evidence="3" type="ORF">OIU74_009545</name>
</gene>
<dbReference type="Proteomes" id="UP001151752">
    <property type="component" value="Chromosome 9"/>
</dbReference>